<evidence type="ECO:0000313" key="1">
    <source>
        <dbReference type="EMBL" id="QIR16572.1"/>
    </source>
</evidence>
<geneLocation type="plasmid" evidence="1 2">
    <name>pPN3F2_2</name>
</geneLocation>
<evidence type="ECO:0000313" key="2">
    <source>
        <dbReference type="Proteomes" id="UP000502608"/>
    </source>
</evidence>
<keyword evidence="2" id="KW-1185">Reference proteome</keyword>
<organism evidence="1 2">
    <name type="scientific">Shewanella aestuarii</name>
    <dbReference type="NCBI Taxonomy" id="1028752"/>
    <lineage>
        <taxon>Bacteria</taxon>
        <taxon>Pseudomonadati</taxon>
        <taxon>Pseudomonadota</taxon>
        <taxon>Gammaproteobacteria</taxon>
        <taxon>Alteromonadales</taxon>
        <taxon>Shewanellaceae</taxon>
        <taxon>Shewanella</taxon>
    </lineage>
</organism>
<dbReference type="Proteomes" id="UP000502608">
    <property type="component" value="Plasmid pPN3F2_2"/>
</dbReference>
<protein>
    <submittedName>
        <fullName evidence="1">Uncharacterized protein</fullName>
    </submittedName>
</protein>
<sequence>MVKVTLSELLDKTLADFNTLKAQYRALCEEISPAIKQGAQQAFNRYPDAISEYFEQKALSVNPMNYASVYASVFDENNDQFSDMPKAVKDTLKEFTDFSELESFRGWWILRQAATGDINYEASLCRQSFHFQDTYYVNFKNPEEGALIFEVNFHENEGNTNQVMIKNNPGAFVPIEVEIPLAAKGIMQPIFYLLIEELYQKPQFFENHFKRQSDTAAAVYDKTVDLDHRQNLTLATILLLKNINDTFLNGDTIDENSHEAISKFYNDIDIHSINVESVASDLTRIGSNQHVDKNNILPRILALNTFMDKVCYDDVYHLNSLSFIDFHLDKLTGSEYFQFLDELETTFKHCMKEGWHWKYPIISSKP</sequence>
<reference evidence="1 2" key="1">
    <citation type="submission" date="2020-03" db="EMBL/GenBank/DDBJ databases">
        <title>Complete genome sequence of Shewanella sp.</title>
        <authorList>
            <person name="Kim Y.-S."/>
            <person name="Kim S.-J."/>
            <person name="Jung H.-K."/>
            <person name="Kim K.-H."/>
        </authorList>
    </citation>
    <scope>NUCLEOTIDE SEQUENCE [LARGE SCALE GENOMIC DNA]</scope>
    <source>
        <strain evidence="1 2">PN3F2</strain>
        <plasmid evidence="1 2">pPN3F2_2</plasmid>
    </source>
</reference>
<dbReference type="KEGG" id="saes:HBH39_19040"/>
<keyword evidence="1" id="KW-0614">Plasmid</keyword>
<dbReference type="RefSeq" id="WP_167680400.1">
    <property type="nucleotide sequence ID" value="NZ_CP050315.1"/>
</dbReference>
<dbReference type="AlphaFoldDB" id="A0A6G9QQ28"/>
<dbReference type="EMBL" id="CP050315">
    <property type="protein sequence ID" value="QIR16572.1"/>
    <property type="molecule type" value="Genomic_DNA"/>
</dbReference>
<accession>A0A6G9QQ28</accession>
<proteinExistence type="predicted"/>
<gene>
    <name evidence="1" type="ORF">HBH39_19040</name>
</gene>
<name>A0A6G9QQ28_9GAMM</name>